<sequence length="98" mass="10590">MRDGGVRNSGLQTNCFGGSLPTEIGALTSLAILNLHTNLMTGTIPTELMKCTKLRTANLNVNQFAGSMPNTFPLLTALTYWCAFLYGLQSLSSIYLTN</sequence>
<keyword evidence="6" id="KW-0812">Transmembrane</keyword>
<keyword evidence="3" id="KW-0677">Repeat</keyword>
<evidence type="ECO:0000256" key="5">
    <source>
        <dbReference type="ARBA" id="ARBA00022840"/>
    </source>
</evidence>
<dbReference type="GO" id="GO:0033612">
    <property type="term" value="F:receptor serine/threonine kinase binding"/>
    <property type="evidence" value="ECO:0007669"/>
    <property type="project" value="TreeGrafter"/>
</dbReference>
<dbReference type="InterPro" id="IPR050647">
    <property type="entry name" value="Plant_LRR-RLKs"/>
</dbReference>
<dbReference type="EMBL" id="LGRX02004385">
    <property type="protein sequence ID" value="KAK3280475.1"/>
    <property type="molecule type" value="Genomic_DNA"/>
</dbReference>
<evidence type="ECO:0000313" key="8">
    <source>
        <dbReference type="Proteomes" id="UP001190700"/>
    </source>
</evidence>
<keyword evidence="8" id="KW-1185">Reference proteome</keyword>
<evidence type="ECO:0000256" key="2">
    <source>
        <dbReference type="ARBA" id="ARBA00022614"/>
    </source>
</evidence>
<reference evidence="7 8" key="1">
    <citation type="journal article" date="2015" name="Genome Biol. Evol.">
        <title>Comparative Genomics of a Bacterivorous Green Alga Reveals Evolutionary Causalities and Consequences of Phago-Mixotrophic Mode of Nutrition.</title>
        <authorList>
            <person name="Burns J.A."/>
            <person name="Paasch A."/>
            <person name="Narechania A."/>
            <person name="Kim E."/>
        </authorList>
    </citation>
    <scope>NUCLEOTIDE SEQUENCE [LARGE SCALE GENOMIC DNA]</scope>
    <source>
        <strain evidence="7 8">PLY_AMNH</strain>
    </source>
</reference>
<organism evidence="7 8">
    <name type="scientific">Cymbomonas tetramitiformis</name>
    <dbReference type="NCBI Taxonomy" id="36881"/>
    <lineage>
        <taxon>Eukaryota</taxon>
        <taxon>Viridiplantae</taxon>
        <taxon>Chlorophyta</taxon>
        <taxon>Pyramimonadophyceae</taxon>
        <taxon>Pyramimonadales</taxon>
        <taxon>Pyramimonadaceae</taxon>
        <taxon>Cymbomonas</taxon>
    </lineage>
</organism>
<dbReference type="Proteomes" id="UP001190700">
    <property type="component" value="Unassembled WGS sequence"/>
</dbReference>
<keyword evidence="4" id="KW-0547">Nucleotide-binding</keyword>
<dbReference type="SUPFAM" id="SSF52058">
    <property type="entry name" value="L domain-like"/>
    <property type="match status" value="1"/>
</dbReference>
<dbReference type="Gene3D" id="3.80.10.10">
    <property type="entry name" value="Ribonuclease Inhibitor"/>
    <property type="match status" value="1"/>
</dbReference>
<dbReference type="PANTHER" id="PTHR48056">
    <property type="entry name" value="LRR RECEPTOR-LIKE SERINE/THREONINE-PROTEIN KINASE-RELATED"/>
    <property type="match status" value="1"/>
</dbReference>
<gene>
    <name evidence="7" type="ORF">CYMTET_11687</name>
</gene>
<dbReference type="AlphaFoldDB" id="A0AAE0LD83"/>
<evidence type="ECO:0000256" key="3">
    <source>
        <dbReference type="ARBA" id="ARBA00022737"/>
    </source>
</evidence>
<comment type="subcellular location">
    <subcellularLocation>
        <location evidence="1">Cytoplasm</location>
        <location evidence="1">Cytoskeleton</location>
        <location evidence="1">Cilium axoneme</location>
    </subcellularLocation>
</comment>
<evidence type="ECO:0000256" key="4">
    <source>
        <dbReference type="ARBA" id="ARBA00022741"/>
    </source>
</evidence>
<feature type="transmembrane region" description="Helical" evidence="6">
    <location>
        <begin position="78"/>
        <end position="97"/>
    </location>
</feature>
<dbReference type="GO" id="GO:0005524">
    <property type="term" value="F:ATP binding"/>
    <property type="evidence" value="ECO:0007669"/>
    <property type="project" value="UniProtKB-KW"/>
</dbReference>
<keyword evidence="5" id="KW-0067">ATP-binding</keyword>
<proteinExistence type="predicted"/>
<keyword evidence="2" id="KW-0433">Leucine-rich repeat</keyword>
<accession>A0AAE0LD83</accession>
<evidence type="ECO:0000313" key="7">
    <source>
        <dbReference type="EMBL" id="KAK3280475.1"/>
    </source>
</evidence>
<dbReference type="PANTHER" id="PTHR48056:SF81">
    <property type="entry name" value="RECEPTOR PROTEIN-TYROSINE KINASE CEPR1"/>
    <property type="match status" value="1"/>
</dbReference>
<protein>
    <submittedName>
        <fullName evidence="7">Uncharacterized protein</fullName>
    </submittedName>
</protein>
<comment type="caution">
    <text evidence="7">The sequence shown here is derived from an EMBL/GenBank/DDBJ whole genome shotgun (WGS) entry which is preliminary data.</text>
</comment>
<dbReference type="GO" id="GO:0005930">
    <property type="term" value="C:axoneme"/>
    <property type="evidence" value="ECO:0007669"/>
    <property type="project" value="UniProtKB-SubCell"/>
</dbReference>
<keyword evidence="6" id="KW-0472">Membrane</keyword>
<evidence type="ECO:0000256" key="1">
    <source>
        <dbReference type="ARBA" id="ARBA00004430"/>
    </source>
</evidence>
<name>A0AAE0LD83_9CHLO</name>
<dbReference type="InterPro" id="IPR032675">
    <property type="entry name" value="LRR_dom_sf"/>
</dbReference>
<keyword evidence="6" id="KW-1133">Transmembrane helix</keyword>
<evidence type="ECO:0000256" key="6">
    <source>
        <dbReference type="SAM" id="Phobius"/>
    </source>
</evidence>